<sequence length="680" mass="78040">MSNNMDCHLYTPLDRSRQEIRLIEIISIEPIICHLITVSLDDNPTFSAISYLWGDAENTERVIVNGIEQAITPSLANALEYVPHHWKREFPQREPSSCRLWADALCINQNDDLEKGHQVQLMKSIYSSAELVFSCLDIDAQESDIYLAFETCEMMARYALQRGLVRQAHDFDFVPTKEQAQDLAWLLKHPFLAEDYPIGSQKCNEAEKAMFQTLTLRYWERAWIFQETVLAKRLLVIHKVSSISLEVLLQVQSCVEIIEEMASKSKQTNSDFLFWSSYFRTCQPLRNIDWARSCVHNVVDIRESILQSMRSAAFLFVGDRDAKNPKDHVYSLLGITNFSIEPDYTNRTSVASVYSDLWAKMLESRQPASCFPLCFLSGGGLFLQDQSQPYELPSWVYNFPRMFISYKVPNFLFRGLSHGNYVSPEEWDNLETAVVRGNSLVCSAAFITTLGCTSTALDSSQNAWPKFVSSVLSMIYQPMNSSEPPHPLWKLARTFGAEDLEVDIWEAPEVIRLIRIFQYLLFLNQVPVDGDGTADGQAVDKAEAVAEEILHKLTEDVLKQENEQSQQDSTFRDCQELVSRIKDSQSFWEDIDNGKVNWDVKFFLQSEPRVCLTENGEFVVIPRMAEKGDQVVLVPGHWQLSLIRKVEDHFVYIGDCWPSRSLDELAEQARTAKMERIEIR</sequence>
<organism evidence="2 3">
    <name type="scientific">Fusarium austroafricanum</name>
    <dbReference type="NCBI Taxonomy" id="2364996"/>
    <lineage>
        <taxon>Eukaryota</taxon>
        <taxon>Fungi</taxon>
        <taxon>Dikarya</taxon>
        <taxon>Ascomycota</taxon>
        <taxon>Pezizomycotina</taxon>
        <taxon>Sordariomycetes</taxon>
        <taxon>Hypocreomycetidae</taxon>
        <taxon>Hypocreales</taxon>
        <taxon>Nectriaceae</taxon>
        <taxon>Fusarium</taxon>
        <taxon>Fusarium concolor species complex</taxon>
    </lineage>
</organism>
<dbReference type="PANTHER" id="PTHR24148:SF73">
    <property type="entry name" value="HET DOMAIN PROTEIN (AFU_ORTHOLOGUE AFUA_8G01020)"/>
    <property type="match status" value="1"/>
</dbReference>
<evidence type="ECO:0000259" key="1">
    <source>
        <dbReference type="Pfam" id="PF06985"/>
    </source>
</evidence>
<dbReference type="InterPro" id="IPR052895">
    <property type="entry name" value="HetReg/Transcr_Mod"/>
</dbReference>
<name>A0A8H4P676_9HYPO</name>
<comment type="caution">
    <text evidence="2">The sequence shown here is derived from an EMBL/GenBank/DDBJ whole genome shotgun (WGS) entry which is preliminary data.</text>
</comment>
<evidence type="ECO:0000313" key="3">
    <source>
        <dbReference type="Proteomes" id="UP000605986"/>
    </source>
</evidence>
<proteinExistence type="predicted"/>
<feature type="domain" description="Heterokaryon incompatibility" evidence="1">
    <location>
        <begin position="46"/>
        <end position="227"/>
    </location>
</feature>
<dbReference type="OrthoDB" id="2157530at2759"/>
<reference evidence="2" key="1">
    <citation type="submission" date="2020-01" db="EMBL/GenBank/DDBJ databases">
        <title>Identification and distribution of gene clusters putatively required for synthesis of sphingolipid metabolism inhibitors in phylogenetically diverse species of the filamentous fungus Fusarium.</title>
        <authorList>
            <person name="Kim H.-S."/>
            <person name="Busman M."/>
            <person name="Brown D.W."/>
            <person name="Divon H."/>
            <person name="Uhlig S."/>
            <person name="Proctor R.H."/>
        </authorList>
    </citation>
    <scope>NUCLEOTIDE SEQUENCE</scope>
    <source>
        <strain evidence="2">NRRL 53441</strain>
    </source>
</reference>
<evidence type="ECO:0000313" key="2">
    <source>
        <dbReference type="EMBL" id="KAF4449597.1"/>
    </source>
</evidence>
<dbReference type="Proteomes" id="UP000605986">
    <property type="component" value="Unassembled WGS sequence"/>
</dbReference>
<protein>
    <recommendedName>
        <fullName evidence="1">Heterokaryon incompatibility domain-containing protein</fullName>
    </recommendedName>
</protein>
<dbReference type="EMBL" id="JAADJG010000278">
    <property type="protein sequence ID" value="KAF4449597.1"/>
    <property type="molecule type" value="Genomic_DNA"/>
</dbReference>
<dbReference type="InterPro" id="IPR010730">
    <property type="entry name" value="HET"/>
</dbReference>
<dbReference type="AlphaFoldDB" id="A0A8H4P676"/>
<dbReference type="Pfam" id="PF06985">
    <property type="entry name" value="HET"/>
    <property type="match status" value="1"/>
</dbReference>
<accession>A0A8H4P676</accession>
<dbReference type="PANTHER" id="PTHR24148">
    <property type="entry name" value="ANKYRIN REPEAT DOMAIN-CONTAINING PROTEIN 39 HOMOLOG-RELATED"/>
    <property type="match status" value="1"/>
</dbReference>
<gene>
    <name evidence="2" type="ORF">F53441_7164</name>
</gene>
<keyword evidence="3" id="KW-1185">Reference proteome</keyword>